<protein>
    <submittedName>
        <fullName evidence="2">Uncharacterized protein</fullName>
    </submittedName>
</protein>
<dbReference type="Proteomes" id="UP001165060">
    <property type="component" value="Unassembled WGS sequence"/>
</dbReference>
<dbReference type="EMBL" id="BRYB01002126">
    <property type="protein sequence ID" value="GMI40093.1"/>
    <property type="molecule type" value="Genomic_DNA"/>
</dbReference>
<gene>
    <name evidence="2" type="ORF">TeGR_g11548</name>
</gene>
<name>A0ABQ6N5G3_9STRA</name>
<feature type="region of interest" description="Disordered" evidence="1">
    <location>
        <begin position="227"/>
        <end position="307"/>
    </location>
</feature>
<evidence type="ECO:0000313" key="3">
    <source>
        <dbReference type="Proteomes" id="UP001165060"/>
    </source>
</evidence>
<proteinExistence type="predicted"/>
<evidence type="ECO:0000313" key="2">
    <source>
        <dbReference type="EMBL" id="GMI40093.1"/>
    </source>
</evidence>
<reference evidence="2 3" key="1">
    <citation type="journal article" date="2023" name="Commun. Biol.">
        <title>Genome analysis of Parmales, the sister group of diatoms, reveals the evolutionary specialization of diatoms from phago-mixotrophs to photoautotrophs.</title>
        <authorList>
            <person name="Ban H."/>
            <person name="Sato S."/>
            <person name="Yoshikawa S."/>
            <person name="Yamada K."/>
            <person name="Nakamura Y."/>
            <person name="Ichinomiya M."/>
            <person name="Sato N."/>
            <person name="Blanc-Mathieu R."/>
            <person name="Endo H."/>
            <person name="Kuwata A."/>
            <person name="Ogata H."/>
        </authorList>
    </citation>
    <scope>NUCLEOTIDE SEQUENCE [LARGE SCALE GENOMIC DNA]</scope>
</reference>
<organism evidence="2 3">
    <name type="scientific">Tetraparma gracilis</name>
    <dbReference type="NCBI Taxonomy" id="2962635"/>
    <lineage>
        <taxon>Eukaryota</taxon>
        <taxon>Sar</taxon>
        <taxon>Stramenopiles</taxon>
        <taxon>Ochrophyta</taxon>
        <taxon>Bolidophyceae</taxon>
        <taxon>Parmales</taxon>
        <taxon>Triparmaceae</taxon>
        <taxon>Tetraparma</taxon>
    </lineage>
</organism>
<keyword evidence="3" id="KW-1185">Reference proteome</keyword>
<comment type="caution">
    <text evidence="2">The sequence shown here is derived from an EMBL/GenBank/DDBJ whole genome shotgun (WGS) entry which is preliminary data.</text>
</comment>
<feature type="compositionally biased region" description="Gly residues" evidence="1">
    <location>
        <begin position="236"/>
        <end position="256"/>
    </location>
</feature>
<feature type="region of interest" description="Disordered" evidence="1">
    <location>
        <begin position="92"/>
        <end position="130"/>
    </location>
</feature>
<feature type="compositionally biased region" description="Basic and acidic residues" evidence="1">
    <location>
        <begin position="257"/>
        <end position="268"/>
    </location>
</feature>
<feature type="compositionally biased region" description="Acidic residues" evidence="1">
    <location>
        <begin position="269"/>
        <end position="285"/>
    </location>
</feature>
<evidence type="ECO:0000256" key="1">
    <source>
        <dbReference type="SAM" id="MobiDB-lite"/>
    </source>
</evidence>
<accession>A0ABQ6N5G3</accession>
<sequence>MLLRLAPGLPPPASLVSRCKELQRQLNIRVPKTKQASDSGSSRLAVAVLLAADEFNQVPSNANQLLPADLPAIAKAGCTKPRDVKEMLGRARHAGLDKQKPPKPRPGAHSSNQPGGKPGAAAPGAGGPPALARQVDAAVASVAAKLSAGDPATLKRASRLFQAYEKSTLSGNGEAARAGREDVRKHVPAYAAAVLHLASGKSIKNVTRALGGMGKESFASILKEVEEKTRGEVKQGGKGGGGEKGGAKGGAKGGGKGGEKGEEEKKEEAEAEEVESSEDSSDAEDVVARIANNKKRARPGARVEEEVREIEKPTRHVGGLAYMDWKYGVMDEAEERGGVKQLVEGLLRGRAGAGAGA</sequence>